<evidence type="ECO:0000313" key="3">
    <source>
        <dbReference type="Proteomes" id="UP001197609"/>
    </source>
</evidence>
<dbReference type="EMBL" id="JAIOIU010000090">
    <property type="protein sequence ID" value="MBZ0159953.1"/>
    <property type="molecule type" value="Genomic_DNA"/>
</dbReference>
<dbReference type="AlphaFoldDB" id="A0AAJ1AJ15"/>
<accession>A0AAJ1AJ15</accession>
<protein>
    <recommendedName>
        <fullName evidence="4">DUF1134 domain-containing protein</fullName>
    </recommendedName>
</protein>
<keyword evidence="1" id="KW-0732">Signal</keyword>
<evidence type="ECO:0000313" key="2">
    <source>
        <dbReference type="EMBL" id="MBZ0159953.1"/>
    </source>
</evidence>
<comment type="caution">
    <text evidence="2">The sequence shown here is derived from an EMBL/GenBank/DDBJ whole genome shotgun (WGS) entry which is preliminary data.</text>
</comment>
<feature type="chain" id="PRO_5042516099" description="DUF1134 domain-containing protein" evidence="1">
    <location>
        <begin position="30"/>
        <end position="152"/>
    </location>
</feature>
<evidence type="ECO:0000256" key="1">
    <source>
        <dbReference type="SAM" id="SignalP"/>
    </source>
</evidence>
<sequence length="152" mass="15736">MTGMVRGLFGLALAATALLAMVVPGAAQEAPSGTVEITSITIAPGFGFNWGDGILTLPDGSKHKFSLENPKVVAVGISTVKATGSVYNLKRVQDLEGCYRAVEAGIAIGAGVSGMMMKNEHGVVIHLHATQMGINFNVGIGGMNIKLKSHLF</sequence>
<feature type="signal peptide" evidence="1">
    <location>
        <begin position="1"/>
        <end position="29"/>
    </location>
</feature>
<proteinExistence type="predicted"/>
<reference evidence="2 3" key="1">
    <citation type="journal article" date="2021" name="bioRxiv">
        <title>Unraveling nitrogen, sulfur and carbon metabolic pathways and microbial community transcriptional responses to substrate deprivation and toxicity stresses in a bioreactor mimicking anoxic brackish coastal sediment conditions.</title>
        <authorList>
            <person name="Martins P.D."/>
            <person name="Echeveste M.J."/>
            <person name="Arshad A."/>
            <person name="Kurth J."/>
            <person name="Ouboter H."/>
            <person name="Jetten M.S.M."/>
            <person name="Welte C.U."/>
        </authorList>
    </citation>
    <scope>NUCLEOTIDE SEQUENCE [LARGE SCALE GENOMIC DNA]</scope>
    <source>
        <strain evidence="2">MAG_38</strain>
    </source>
</reference>
<name>A0AAJ1AJ15_9BACT</name>
<evidence type="ECO:0008006" key="4">
    <source>
        <dbReference type="Google" id="ProtNLM"/>
    </source>
</evidence>
<dbReference type="Proteomes" id="UP001197609">
    <property type="component" value="Unassembled WGS sequence"/>
</dbReference>
<organism evidence="2 3">
    <name type="scientific">Candidatus Methylomirabilis tolerans</name>
    <dbReference type="NCBI Taxonomy" id="3123416"/>
    <lineage>
        <taxon>Bacteria</taxon>
        <taxon>Candidatus Methylomirabilota</taxon>
        <taxon>Candidatus Methylomirabilia</taxon>
        <taxon>Candidatus Methylomirabilales</taxon>
        <taxon>Candidatus Methylomirabilaceae</taxon>
        <taxon>Candidatus Methylomirabilis</taxon>
    </lineage>
</organism>
<gene>
    <name evidence="2" type="ORF">K8G79_07450</name>
</gene>